<gene>
    <name evidence="1" type="ORF">V1478_010528</name>
</gene>
<reference evidence="1 2" key="1">
    <citation type="journal article" date="2024" name="Ann. Entomol. Soc. Am.">
        <title>Genomic analyses of the southern and eastern yellowjacket wasps (Hymenoptera: Vespidae) reveal evolutionary signatures of social life.</title>
        <authorList>
            <person name="Catto M.A."/>
            <person name="Caine P.B."/>
            <person name="Orr S.E."/>
            <person name="Hunt B.G."/>
            <person name="Goodisman M.A.D."/>
        </authorList>
    </citation>
    <scope>NUCLEOTIDE SEQUENCE [LARGE SCALE GENOMIC DNA]</scope>
    <source>
        <strain evidence="1">233</strain>
        <tissue evidence="1">Head and thorax</tissue>
    </source>
</reference>
<sequence length="252" mass="28728">MSTLPRLNRAPLTGWLSSTLELPATILLLDQISSLFATKRSFLKTRKNCLRFSSSMKSTSKFALHGESLNVKEQFSTSSIPGSDSRGNISISWVFINEKEYPRKESNMLSRLRLPINQFSKYITEKMSRNCSTSVSSDLKFQSSNIIQGSEIFNNSVGEIKNLNLFQNSKKTESITLKNKTNFRFSYKTTESKISWTKDTSNKESIITVDIETELFDVQHKMEPSYKELVYQEMAKPKLIVLENFNTSGPVL</sequence>
<evidence type="ECO:0000313" key="1">
    <source>
        <dbReference type="EMBL" id="KAL2720262.1"/>
    </source>
</evidence>
<accession>A0ABD2AIW9</accession>
<dbReference type="AlphaFoldDB" id="A0ABD2AIW9"/>
<protein>
    <submittedName>
        <fullName evidence="1">Uncharacterized protein</fullName>
    </submittedName>
</protein>
<dbReference type="Proteomes" id="UP001607302">
    <property type="component" value="Unassembled WGS sequence"/>
</dbReference>
<dbReference type="EMBL" id="JAUDFV010000147">
    <property type="protein sequence ID" value="KAL2720262.1"/>
    <property type="molecule type" value="Genomic_DNA"/>
</dbReference>
<name>A0ABD2AIW9_VESSQ</name>
<keyword evidence="2" id="KW-1185">Reference proteome</keyword>
<proteinExistence type="predicted"/>
<evidence type="ECO:0000313" key="2">
    <source>
        <dbReference type="Proteomes" id="UP001607302"/>
    </source>
</evidence>
<comment type="caution">
    <text evidence="1">The sequence shown here is derived from an EMBL/GenBank/DDBJ whole genome shotgun (WGS) entry which is preliminary data.</text>
</comment>
<organism evidence="1 2">
    <name type="scientific">Vespula squamosa</name>
    <name type="common">Southern yellow jacket</name>
    <name type="synonym">Wasp</name>
    <dbReference type="NCBI Taxonomy" id="30214"/>
    <lineage>
        <taxon>Eukaryota</taxon>
        <taxon>Metazoa</taxon>
        <taxon>Ecdysozoa</taxon>
        <taxon>Arthropoda</taxon>
        <taxon>Hexapoda</taxon>
        <taxon>Insecta</taxon>
        <taxon>Pterygota</taxon>
        <taxon>Neoptera</taxon>
        <taxon>Endopterygota</taxon>
        <taxon>Hymenoptera</taxon>
        <taxon>Apocrita</taxon>
        <taxon>Aculeata</taxon>
        <taxon>Vespoidea</taxon>
        <taxon>Vespidae</taxon>
        <taxon>Vespinae</taxon>
        <taxon>Vespula</taxon>
    </lineage>
</organism>